<dbReference type="EC" id="6.3.5.1" evidence="7 8"/>
<feature type="binding site" evidence="7">
    <location>
        <position position="193"/>
    </location>
    <ligand>
        <name>L-glutamine</name>
        <dbReference type="ChEBI" id="CHEBI:58359"/>
    </ligand>
</feature>
<evidence type="ECO:0000256" key="9">
    <source>
        <dbReference type="PROSITE-ProRule" id="PRU10139"/>
    </source>
</evidence>
<evidence type="ECO:0000256" key="2">
    <source>
        <dbReference type="ARBA" id="ARBA00007145"/>
    </source>
</evidence>
<dbReference type="FunFam" id="3.40.50.620:FF:000106">
    <property type="entry name" value="Glutamine-dependent NAD(+) synthetase"/>
    <property type="match status" value="1"/>
</dbReference>
<gene>
    <name evidence="7" type="primary">nadE</name>
    <name evidence="13" type="ORF">D9V41_08850</name>
</gene>
<feature type="active site" description="Nucleophile; for glutaminase activity" evidence="7">
    <location>
        <position position="167"/>
    </location>
</feature>
<dbReference type="NCBIfam" id="NF010588">
    <property type="entry name" value="PRK13981.1"/>
    <property type="match status" value="1"/>
</dbReference>
<comment type="function">
    <text evidence="7">Catalyzes the ATP-dependent amidation of deamido-NAD to form NAD. Uses L-glutamine as a nitrogen source.</text>
</comment>
<dbReference type="InterPro" id="IPR000132">
    <property type="entry name" value="Nitrilase/CN_hydratase_CS"/>
</dbReference>
<keyword evidence="5 7" id="KW-0067">ATP-binding</keyword>
<comment type="similarity">
    <text evidence="2 7 8">In the C-terminal section; belongs to the NAD synthetase family.</text>
</comment>
<dbReference type="GO" id="GO:0004359">
    <property type="term" value="F:glutaminase activity"/>
    <property type="evidence" value="ECO:0007669"/>
    <property type="project" value="InterPro"/>
</dbReference>
<keyword evidence="4 7" id="KW-0547">Nucleotide-binding</keyword>
<dbReference type="InterPro" id="IPR003010">
    <property type="entry name" value="C-N_Hydrolase"/>
</dbReference>
<evidence type="ECO:0000256" key="7">
    <source>
        <dbReference type="HAMAP-Rule" id="MF_02090"/>
    </source>
</evidence>
<feature type="binding site" evidence="7">
    <location>
        <position position="199"/>
    </location>
    <ligand>
        <name>L-glutamine</name>
        <dbReference type="ChEBI" id="CHEBI:58359"/>
    </ligand>
</feature>
<dbReference type="PROSITE" id="PS00920">
    <property type="entry name" value="NITRIL_CHT_1"/>
    <property type="match status" value="1"/>
</dbReference>
<evidence type="ECO:0000313" key="14">
    <source>
        <dbReference type="Proteomes" id="UP000282515"/>
    </source>
</evidence>
<evidence type="ECO:0000256" key="8">
    <source>
        <dbReference type="PIRNR" id="PIRNR006630"/>
    </source>
</evidence>
<dbReference type="CDD" id="cd00553">
    <property type="entry name" value="NAD_synthase"/>
    <property type="match status" value="1"/>
</dbReference>
<dbReference type="PROSITE" id="PS50263">
    <property type="entry name" value="CN_HYDROLASE"/>
    <property type="match status" value="1"/>
</dbReference>
<dbReference type="InterPro" id="IPR014445">
    <property type="entry name" value="Gln-dep_NAD_synthase"/>
</dbReference>
<comment type="pathway">
    <text evidence="1 7 8">Cofactor biosynthesis; NAD(+) biosynthesis; NAD(+) from deamido-NAD(+) (L-Gln route): step 1/1.</text>
</comment>
<name>A0A3L8PPP7_9ACTN</name>
<feature type="active site" description="Proton acceptor" evidence="9">
    <location>
        <position position="44"/>
    </location>
</feature>
<dbReference type="PIRSF" id="PIRSF006630">
    <property type="entry name" value="NADS_GAT"/>
    <property type="match status" value="1"/>
</dbReference>
<feature type="binding site" evidence="7">
    <location>
        <position position="412"/>
    </location>
    <ligand>
        <name>deamido-NAD(+)</name>
        <dbReference type="ChEBI" id="CHEBI:58437"/>
        <note>ligand shared between two neighboring subunits</note>
    </ligand>
</feature>
<comment type="catalytic activity">
    <reaction evidence="7 8">
        <text>deamido-NAD(+) + L-glutamine + ATP + H2O = L-glutamate + AMP + diphosphate + NAD(+) + H(+)</text>
        <dbReference type="Rhea" id="RHEA:24384"/>
        <dbReference type="ChEBI" id="CHEBI:15377"/>
        <dbReference type="ChEBI" id="CHEBI:15378"/>
        <dbReference type="ChEBI" id="CHEBI:29985"/>
        <dbReference type="ChEBI" id="CHEBI:30616"/>
        <dbReference type="ChEBI" id="CHEBI:33019"/>
        <dbReference type="ChEBI" id="CHEBI:57540"/>
        <dbReference type="ChEBI" id="CHEBI:58359"/>
        <dbReference type="ChEBI" id="CHEBI:58437"/>
        <dbReference type="ChEBI" id="CHEBI:456215"/>
        <dbReference type="EC" id="6.3.5.1"/>
    </reaction>
</comment>
<feature type="region of interest" description="Disordered" evidence="11">
    <location>
        <begin position="484"/>
        <end position="508"/>
    </location>
</feature>
<evidence type="ECO:0000256" key="10">
    <source>
        <dbReference type="RuleBase" id="RU003811"/>
    </source>
</evidence>
<organism evidence="13 14">
    <name type="scientific">Aeromicrobium phragmitis</name>
    <dbReference type="NCBI Taxonomy" id="2478914"/>
    <lineage>
        <taxon>Bacteria</taxon>
        <taxon>Bacillati</taxon>
        <taxon>Actinomycetota</taxon>
        <taxon>Actinomycetes</taxon>
        <taxon>Propionibacteriales</taxon>
        <taxon>Nocardioidaceae</taxon>
        <taxon>Aeromicrobium</taxon>
    </lineage>
</organism>
<sequence>MPQLRLALAQVNAVVGDVDHNVELVVSACHEAARAGAHLVVFPEMVLTGYPVEDLAGRLTLIRRSQEAIAALPDRLAKEGLGDLVAVVGHLDSARPGEVEAMPERLGVPKNAPTNSASVISAGQVVARYDKHHLPNYGVFDEFRNFVPGEEVQIVQVHGVDVAIAICEDIWQDGPSAAAKAAEAGLLLVLNGSPYEAAKDDTRLELCARRAREGACALAYVNLVGGQDELVFDGDSLVVDSEGELVARAAQFVPELLVADLDLAAATAPMPDPGTRVHGLLLNRVVVSSDPVPPYAPRETTVAERWDDLGERYQAIVLGLRDYVEKNGFRSVLLGLSGGIDSTLAAAVAVDALGADRVFGVSNPSEWSTEHSRSDAAELARRTGLQLDTVPIAPIFGAYQDALDLDGLAEENLQARIRAVIWMGLSNQHGHLVLACGNKSELATGYSTIYGDAVGGYAPLKDVPKTIVWELARWRNAWAEARGEQPPIPENTISKPPSAELRPGQLDTDSLPPYDVLDGILDAYVERDLGAKAVVEEGFDPAVVQQVVTLVDRAEYKRRQYPPGPKISARNFGRDRRVPITNRWREEL</sequence>
<dbReference type="GO" id="GO:0005737">
    <property type="term" value="C:cytoplasm"/>
    <property type="evidence" value="ECO:0007669"/>
    <property type="project" value="InterPro"/>
</dbReference>
<dbReference type="SUPFAM" id="SSF56317">
    <property type="entry name" value="Carbon-nitrogen hydrolase"/>
    <property type="match status" value="1"/>
</dbReference>
<feature type="binding site" evidence="7">
    <location>
        <position position="557"/>
    </location>
    <ligand>
        <name>deamido-NAD(+)</name>
        <dbReference type="ChEBI" id="CHEBI:58437"/>
        <note>ligand shared between two neighboring subunits</note>
    </ligand>
</feature>
<dbReference type="GO" id="GO:0009435">
    <property type="term" value="P:NAD+ biosynthetic process"/>
    <property type="evidence" value="ECO:0007669"/>
    <property type="project" value="UniProtKB-UniRule"/>
</dbReference>
<dbReference type="InterPro" id="IPR022310">
    <property type="entry name" value="NAD/GMP_synthase"/>
</dbReference>
<comment type="similarity">
    <text evidence="10">Belongs to the NAD synthetase family.</text>
</comment>
<dbReference type="HAMAP" id="MF_02090">
    <property type="entry name" value="NadE_glutamine_dep"/>
    <property type="match status" value="1"/>
</dbReference>
<evidence type="ECO:0000256" key="3">
    <source>
        <dbReference type="ARBA" id="ARBA00022598"/>
    </source>
</evidence>
<dbReference type="Pfam" id="PF02540">
    <property type="entry name" value="NAD_synthase"/>
    <property type="match status" value="1"/>
</dbReference>
<feature type="domain" description="CN hydrolase" evidence="12">
    <location>
        <begin position="4"/>
        <end position="263"/>
    </location>
</feature>
<keyword evidence="6 7" id="KW-0520">NAD</keyword>
<dbReference type="InterPro" id="IPR003694">
    <property type="entry name" value="NAD_synthase"/>
</dbReference>
<dbReference type="EMBL" id="RDBF01000005">
    <property type="protein sequence ID" value="RLV55992.1"/>
    <property type="molecule type" value="Genomic_DNA"/>
</dbReference>
<feature type="active site" description="Proton acceptor; for glutaminase activity" evidence="7">
    <location>
        <position position="44"/>
    </location>
</feature>
<dbReference type="UniPathway" id="UPA00253">
    <property type="reaction ID" value="UER00334"/>
</dbReference>
<accession>A0A3L8PPP7</accession>
<dbReference type="GO" id="GO:0000257">
    <property type="term" value="F:nitrilase activity"/>
    <property type="evidence" value="ECO:0007669"/>
    <property type="project" value="UniProtKB-ARBA"/>
</dbReference>
<dbReference type="GO" id="GO:0005524">
    <property type="term" value="F:ATP binding"/>
    <property type="evidence" value="ECO:0007669"/>
    <property type="project" value="UniProtKB-UniRule"/>
</dbReference>
<dbReference type="InterPro" id="IPR014729">
    <property type="entry name" value="Rossmann-like_a/b/a_fold"/>
</dbReference>
<reference evidence="13 14" key="1">
    <citation type="submission" date="2018-10" db="EMBL/GenBank/DDBJ databases">
        <title>Aeromicrobium sp. 9W16Y-2 whole genome shotgun sequence.</title>
        <authorList>
            <person name="Li F."/>
        </authorList>
    </citation>
    <scope>NUCLEOTIDE SEQUENCE [LARGE SCALE GENOMIC DNA]</scope>
    <source>
        <strain evidence="13 14">9W16Y-2</strain>
    </source>
</reference>
<protein>
    <recommendedName>
        <fullName evidence="7 8">Glutamine-dependent NAD(+) synthetase</fullName>
        <ecNumber evidence="7 8">6.3.5.1</ecNumber>
    </recommendedName>
    <alternativeName>
        <fullName evidence="7 8">NAD(+) synthase [glutamine-hydrolyzing]</fullName>
    </alternativeName>
</protein>
<comment type="caution">
    <text evidence="13">The sequence shown here is derived from an EMBL/GenBank/DDBJ whole genome shotgun (WGS) entry which is preliminary data.</text>
</comment>
<keyword evidence="3 7" id="KW-0436">Ligase</keyword>
<feature type="binding site" evidence="7">
    <location>
        <position position="441"/>
    </location>
    <ligand>
        <name>deamido-NAD(+)</name>
        <dbReference type="ChEBI" id="CHEBI:58437"/>
        <note>ligand shared between two neighboring subunits</note>
    </ligand>
</feature>
<dbReference type="Gene3D" id="3.40.50.620">
    <property type="entry name" value="HUPs"/>
    <property type="match status" value="1"/>
</dbReference>
<dbReference type="GO" id="GO:0008795">
    <property type="term" value="F:NAD+ synthase activity"/>
    <property type="evidence" value="ECO:0007669"/>
    <property type="project" value="UniProtKB-UniRule"/>
</dbReference>
<feature type="binding site" evidence="7">
    <location>
        <position position="137"/>
    </location>
    <ligand>
        <name>L-glutamine</name>
        <dbReference type="ChEBI" id="CHEBI:58359"/>
    </ligand>
</feature>
<comment type="caution">
    <text evidence="7">Lacks conserved residue(s) required for the propagation of feature annotation.</text>
</comment>
<dbReference type="InterPro" id="IPR036526">
    <property type="entry name" value="C-N_Hydrolase_sf"/>
</dbReference>
<proteinExistence type="inferred from homology"/>
<evidence type="ECO:0000256" key="5">
    <source>
        <dbReference type="ARBA" id="ARBA00022840"/>
    </source>
</evidence>
<dbReference type="OrthoDB" id="9760188at2"/>
<dbReference type="Pfam" id="PF00795">
    <property type="entry name" value="CN_hydrolase"/>
    <property type="match status" value="1"/>
</dbReference>
<evidence type="ECO:0000256" key="11">
    <source>
        <dbReference type="SAM" id="MobiDB-lite"/>
    </source>
</evidence>
<feature type="active site" description="For glutaminase activity" evidence="7">
    <location>
        <position position="131"/>
    </location>
</feature>
<dbReference type="Gene3D" id="3.60.110.10">
    <property type="entry name" value="Carbon-nitrogen hydrolase"/>
    <property type="match status" value="1"/>
</dbReference>
<dbReference type="RefSeq" id="WP_121794188.1">
    <property type="nucleotide sequence ID" value="NZ_RDBF01000005.1"/>
</dbReference>
<dbReference type="NCBIfam" id="TIGR00552">
    <property type="entry name" value="nadE"/>
    <property type="match status" value="1"/>
</dbReference>
<evidence type="ECO:0000259" key="12">
    <source>
        <dbReference type="PROSITE" id="PS50263"/>
    </source>
</evidence>
<dbReference type="GO" id="GO:0003952">
    <property type="term" value="F:NAD+ synthase (glutamine-hydrolyzing) activity"/>
    <property type="evidence" value="ECO:0007669"/>
    <property type="project" value="UniProtKB-UniRule"/>
</dbReference>
<dbReference type="CDD" id="cd07570">
    <property type="entry name" value="GAT_Gln-NAD-synth"/>
    <property type="match status" value="1"/>
</dbReference>
<evidence type="ECO:0000313" key="13">
    <source>
        <dbReference type="EMBL" id="RLV55992.1"/>
    </source>
</evidence>
<feature type="binding site" evidence="7">
    <location>
        <begin position="335"/>
        <end position="342"/>
    </location>
    <ligand>
        <name>ATP</name>
        <dbReference type="ChEBI" id="CHEBI:30616"/>
    </ligand>
</feature>
<dbReference type="AlphaFoldDB" id="A0A3L8PPP7"/>
<evidence type="ECO:0000256" key="4">
    <source>
        <dbReference type="ARBA" id="ARBA00022741"/>
    </source>
</evidence>
<dbReference type="Proteomes" id="UP000282515">
    <property type="component" value="Unassembled WGS sequence"/>
</dbReference>
<dbReference type="PANTHER" id="PTHR23090">
    <property type="entry name" value="NH 3 /GLUTAMINE-DEPENDENT NAD + SYNTHETASE"/>
    <property type="match status" value="1"/>
</dbReference>
<dbReference type="SUPFAM" id="SSF52402">
    <property type="entry name" value="Adenine nucleotide alpha hydrolases-like"/>
    <property type="match status" value="1"/>
</dbReference>
<keyword evidence="14" id="KW-1185">Reference proteome</keyword>
<dbReference type="PANTHER" id="PTHR23090:SF9">
    <property type="entry name" value="GLUTAMINE-DEPENDENT NAD(+) SYNTHETASE"/>
    <property type="match status" value="1"/>
</dbReference>
<evidence type="ECO:0000256" key="6">
    <source>
        <dbReference type="ARBA" id="ARBA00023027"/>
    </source>
</evidence>
<evidence type="ECO:0000256" key="1">
    <source>
        <dbReference type="ARBA" id="ARBA00005188"/>
    </source>
</evidence>